<comment type="caution">
    <text evidence="3">The sequence shown here is derived from an EMBL/GenBank/DDBJ whole genome shotgun (WGS) entry which is preliminary data.</text>
</comment>
<keyword evidence="4" id="KW-1185">Reference proteome</keyword>
<comment type="similarity">
    <text evidence="1">Belongs to the AHA1 family.</text>
</comment>
<accession>A0ABV3R188</accession>
<evidence type="ECO:0000256" key="1">
    <source>
        <dbReference type="ARBA" id="ARBA00006817"/>
    </source>
</evidence>
<dbReference type="EMBL" id="JBFOCI010000003">
    <property type="protein sequence ID" value="MEW9806998.1"/>
    <property type="molecule type" value="Genomic_DNA"/>
</dbReference>
<dbReference type="CDD" id="cd07814">
    <property type="entry name" value="SRPBCC_CalC_Aha1-like"/>
    <property type="match status" value="1"/>
</dbReference>
<evidence type="ECO:0000313" key="3">
    <source>
        <dbReference type="EMBL" id="MEW9806998.1"/>
    </source>
</evidence>
<dbReference type="InterPro" id="IPR013538">
    <property type="entry name" value="ASHA1/2-like_C"/>
</dbReference>
<dbReference type="InterPro" id="IPR023393">
    <property type="entry name" value="START-like_dom_sf"/>
</dbReference>
<dbReference type="Proteomes" id="UP001556196">
    <property type="component" value="Unassembled WGS sequence"/>
</dbReference>
<evidence type="ECO:0000259" key="2">
    <source>
        <dbReference type="Pfam" id="PF08327"/>
    </source>
</evidence>
<reference evidence="3 4" key="1">
    <citation type="submission" date="2024-06" db="EMBL/GenBank/DDBJ databases">
        <authorList>
            <person name="Tuo L."/>
        </authorList>
    </citation>
    <scope>NUCLEOTIDE SEQUENCE [LARGE SCALE GENOMIC DNA]</scope>
    <source>
        <strain evidence="3 4">ZMM04-5</strain>
    </source>
</reference>
<protein>
    <submittedName>
        <fullName evidence="3">SRPBCC domain-containing protein</fullName>
    </submittedName>
</protein>
<dbReference type="Gene3D" id="3.30.530.20">
    <property type="match status" value="1"/>
</dbReference>
<sequence>MENRSFTTAFTVDRTPEQTLAAILNVRGWWSEDIRGRTEKAGDIFNYRFRDIHRCTIKIKSVEPASKVVWRVVDNYFSFTEDTTEWKGTEIVFDISEKGGATEVRLTHVGLVPEYECYDACTGGWTTYVNGSLKALIETGKGNPNVGEPMNETEKALAV</sequence>
<dbReference type="SUPFAM" id="SSF55961">
    <property type="entry name" value="Bet v1-like"/>
    <property type="match status" value="1"/>
</dbReference>
<name>A0ABV3R188_9HYPH</name>
<gene>
    <name evidence="3" type="ORF">ABUE31_13485</name>
</gene>
<proteinExistence type="inferred from homology"/>
<evidence type="ECO:0000313" key="4">
    <source>
        <dbReference type="Proteomes" id="UP001556196"/>
    </source>
</evidence>
<dbReference type="RefSeq" id="WP_367724120.1">
    <property type="nucleotide sequence ID" value="NZ_JBFOCI010000003.1"/>
</dbReference>
<organism evidence="3 4">
    <name type="scientific">Mesorhizobium marinum</name>
    <dbReference type="NCBI Taxonomy" id="3228790"/>
    <lineage>
        <taxon>Bacteria</taxon>
        <taxon>Pseudomonadati</taxon>
        <taxon>Pseudomonadota</taxon>
        <taxon>Alphaproteobacteria</taxon>
        <taxon>Hyphomicrobiales</taxon>
        <taxon>Phyllobacteriaceae</taxon>
        <taxon>Mesorhizobium</taxon>
    </lineage>
</organism>
<dbReference type="Pfam" id="PF08327">
    <property type="entry name" value="AHSA1"/>
    <property type="match status" value="1"/>
</dbReference>
<feature type="domain" description="Activator of Hsp90 ATPase homologue 1/2-like C-terminal" evidence="2">
    <location>
        <begin position="29"/>
        <end position="138"/>
    </location>
</feature>